<evidence type="ECO:0000313" key="2">
    <source>
        <dbReference type="EMBL" id="KAK3304837.1"/>
    </source>
</evidence>
<dbReference type="EMBL" id="JAUDZG010000005">
    <property type="protein sequence ID" value="KAK3304837.1"/>
    <property type="molecule type" value="Genomic_DNA"/>
</dbReference>
<dbReference type="RefSeq" id="XP_062720617.1">
    <property type="nucleotide sequence ID" value="XM_062865037.1"/>
</dbReference>
<reference evidence="2" key="2">
    <citation type="submission" date="2023-06" db="EMBL/GenBank/DDBJ databases">
        <authorList>
            <consortium name="Lawrence Berkeley National Laboratory"/>
            <person name="Mondo S.J."/>
            <person name="Hensen N."/>
            <person name="Bonometti L."/>
            <person name="Westerberg I."/>
            <person name="Brannstrom I.O."/>
            <person name="Guillou S."/>
            <person name="Cros-Aarteil S."/>
            <person name="Calhoun S."/>
            <person name="Haridas S."/>
            <person name="Kuo A."/>
            <person name="Pangilinan J."/>
            <person name="Riley R."/>
            <person name="Labutti K."/>
            <person name="Andreopoulos B."/>
            <person name="Lipzen A."/>
            <person name="Chen C."/>
            <person name="Yanf M."/>
            <person name="Daum C."/>
            <person name="Ng V."/>
            <person name="Clum A."/>
            <person name="Steindorff A."/>
            <person name="Ohm R."/>
            <person name="Martin F."/>
            <person name="Silar P."/>
            <person name="Natvig D."/>
            <person name="Lalanne C."/>
            <person name="Gautier V."/>
            <person name="Ament-Velasquez S.L."/>
            <person name="Kruys A."/>
            <person name="Hutchinson M.I."/>
            <person name="Powell A.J."/>
            <person name="Barry K."/>
            <person name="Miller A.N."/>
            <person name="Grigoriev I.V."/>
            <person name="Debuchy R."/>
            <person name="Gladieux P."/>
            <person name="Thoren M.H."/>
            <person name="Johannesson H."/>
        </authorList>
    </citation>
    <scope>NUCLEOTIDE SEQUENCE</scope>
    <source>
        <strain evidence="2">CBS 333.67</strain>
    </source>
</reference>
<protein>
    <submittedName>
        <fullName evidence="2">Uncharacterized protein</fullName>
    </submittedName>
</protein>
<evidence type="ECO:0000256" key="1">
    <source>
        <dbReference type="SAM" id="MobiDB-lite"/>
    </source>
</evidence>
<feature type="non-terminal residue" evidence="2">
    <location>
        <position position="1"/>
    </location>
</feature>
<organism evidence="2 3">
    <name type="scientific">Chaetomium strumarium</name>
    <dbReference type="NCBI Taxonomy" id="1170767"/>
    <lineage>
        <taxon>Eukaryota</taxon>
        <taxon>Fungi</taxon>
        <taxon>Dikarya</taxon>
        <taxon>Ascomycota</taxon>
        <taxon>Pezizomycotina</taxon>
        <taxon>Sordariomycetes</taxon>
        <taxon>Sordariomycetidae</taxon>
        <taxon>Sordariales</taxon>
        <taxon>Chaetomiaceae</taxon>
        <taxon>Chaetomium</taxon>
    </lineage>
</organism>
<keyword evidence="3" id="KW-1185">Reference proteome</keyword>
<accession>A0AAJ0GRJ2</accession>
<dbReference type="Proteomes" id="UP001273166">
    <property type="component" value="Unassembled WGS sequence"/>
</dbReference>
<comment type="caution">
    <text evidence="2">The sequence shown here is derived from an EMBL/GenBank/DDBJ whole genome shotgun (WGS) entry which is preliminary data.</text>
</comment>
<gene>
    <name evidence="2" type="ORF">B0T15DRAFT_399986</name>
</gene>
<sequence length="244" mass="26397">EEPAFDGNAYTYSSTYHAGTGTLQLYAHHVTPPTALGGRPEYHMTKLRGFDMTDSRETFVQGATAFRNARDLAQRHRDRFIQAANAQARQSNAESPPEAEIIVAVAEQDEESTADEFIDYEDYTGSQVVGTENHAASGDVGEEPALPQYLYAEDEEPSQESPSLGAESAISLATSFTSSFSQTSSKRTRAPDSPPSNSQPHKKHGSARRTRQSASRRPARSSTQASTSSGTIPPPASTEEPDVE</sequence>
<dbReference type="GeneID" id="87883866"/>
<feature type="compositionally biased region" description="Low complexity" evidence="1">
    <location>
        <begin position="168"/>
        <end position="185"/>
    </location>
</feature>
<name>A0AAJ0GRJ2_9PEZI</name>
<reference evidence="2" key="1">
    <citation type="journal article" date="2023" name="Mol. Phylogenet. Evol.">
        <title>Genome-scale phylogeny and comparative genomics of the fungal order Sordariales.</title>
        <authorList>
            <person name="Hensen N."/>
            <person name="Bonometti L."/>
            <person name="Westerberg I."/>
            <person name="Brannstrom I.O."/>
            <person name="Guillou S."/>
            <person name="Cros-Aarteil S."/>
            <person name="Calhoun S."/>
            <person name="Haridas S."/>
            <person name="Kuo A."/>
            <person name="Mondo S."/>
            <person name="Pangilinan J."/>
            <person name="Riley R."/>
            <person name="LaButti K."/>
            <person name="Andreopoulos B."/>
            <person name="Lipzen A."/>
            <person name="Chen C."/>
            <person name="Yan M."/>
            <person name="Daum C."/>
            <person name="Ng V."/>
            <person name="Clum A."/>
            <person name="Steindorff A."/>
            <person name="Ohm R.A."/>
            <person name="Martin F."/>
            <person name="Silar P."/>
            <person name="Natvig D.O."/>
            <person name="Lalanne C."/>
            <person name="Gautier V."/>
            <person name="Ament-Velasquez S.L."/>
            <person name="Kruys A."/>
            <person name="Hutchinson M.I."/>
            <person name="Powell A.J."/>
            <person name="Barry K."/>
            <person name="Miller A.N."/>
            <person name="Grigoriev I.V."/>
            <person name="Debuchy R."/>
            <person name="Gladieux P."/>
            <person name="Hiltunen Thoren M."/>
            <person name="Johannesson H."/>
        </authorList>
    </citation>
    <scope>NUCLEOTIDE SEQUENCE</scope>
    <source>
        <strain evidence="2">CBS 333.67</strain>
    </source>
</reference>
<proteinExistence type="predicted"/>
<evidence type="ECO:0000313" key="3">
    <source>
        <dbReference type="Proteomes" id="UP001273166"/>
    </source>
</evidence>
<feature type="region of interest" description="Disordered" evidence="1">
    <location>
        <begin position="134"/>
        <end position="244"/>
    </location>
</feature>
<feature type="compositionally biased region" description="Low complexity" evidence="1">
    <location>
        <begin position="212"/>
        <end position="231"/>
    </location>
</feature>
<dbReference type="AlphaFoldDB" id="A0AAJ0GRJ2"/>
<feature type="compositionally biased region" description="Basic residues" evidence="1">
    <location>
        <begin position="200"/>
        <end position="211"/>
    </location>
</feature>